<proteinExistence type="predicted"/>
<protein>
    <submittedName>
        <fullName evidence="2">Ciliary microtubule inner protein 3</fullName>
    </submittedName>
</protein>
<evidence type="ECO:0000313" key="3">
    <source>
        <dbReference type="Proteomes" id="UP000472266"/>
    </source>
</evidence>
<reference evidence="2" key="2">
    <citation type="submission" date="2025-09" db="UniProtKB">
        <authorList>
            <consortium name="Ensembl"/>
        </authorList>
    </citation>
    <scope>IDENTIFICATION</scope>
</reference>
<dbReference type="PANTHER" id="PTHR35444">
    <property type="entry name" value="RIKEN CDNA 1700001C19 GENE"/>
    <property type="match status" value="1"/>
</dbReference>
<gene>
    <name evidence="2" type="primary">CIMIP3</name>
</gene>
<dbReference type="Pfam" id="PF22581">
    <property type="entry name" value="CIMIP3"/>
    <property type="match status" value="1"/>
</dbReference>
<dbReference type="InParanoid" id="A0A672UHN7"/>
<evidence type="ECO:0000313" key="2">
    <source>
        <dbReference type="Ensembl" id="ENSSHBP00005014743.1"/>
    </source>
</evidence>
<accession>A0A672UHN7</accession>
<evidence type="ECO:0000256" key="1">
    <source>
        <dbReference type="SAM" id="MobiDB-lite"/>
    </source>
</evidence>
<dbReference type="Ensembl" id="ENSSHBT00005017699.1">
    <property type="protein sequence ID" value="ENSSHBP00005014743.1"/>
    <property type="gene ID" value="ENSSHBG00005012934.1"/>
</dbReference>
<dbReference type="InterPro" id="IPR054446">
    <property type="entry name" value="CIMIP3-like"/>
</dbReference>
<feature type="region of interest" description="Disordered" evidence="1">
    <location>
        <begin position="1"/>
        <end position="32"/>
    </location>
</feature>
<organism evidence="2 3">
    <name type="scientific">Strigops habroptila</name>
    <name type="common">Kakapo</name>
    <dbReference type="NCBI Taxonomy" id="2489341"/>
    <lineage>
        <taxon>Eukaryota</taxon>
        <taxon>Metazoa</taxon>
        <taxon>Chordata</taxon>
        <taxon>Craniata</taxon>
        <taxon>Vertebrata</taxon>
        <taxon>Euteleostomi</taxon>
        <taxon>Archelosauria</taxon>
        <taxon>Archosauria</taxon>
        <taxon>Dinosauria</taxon>
        <taxon>Saurischia</taxon>
        <taxon>Theropoda</taxon>
        <taxon>Coelurosauria</taxon>
        <taxon>Aves</taxon>
        <taxon>Neognathae</taxon>
        <taxon>Neoaves</taxon>
        <taxon>Telluraves</taxon>
        <taxon>Australaves</taxon>
        <taxon>Psittaciformes</taxon>
        <taxon>Psittacidae</taxon>
        <taxon>Strigops</taxon>
    </lineage>
</organism>
<name>A0A672UHN7_STRHB</name>
<dbReference type="PANTHER" id="PTHR35444:SF1">
    <property type="entry name" value="RIKEN CDNA 1700001C19 GENE"/>
    <property type="match status" value="1"/>
</dbReference>
<reference evidence="2" key="1">
    <citation type="submission" date="2025-08" db="UniProtKB">
        <authorList>
            <consortium name="Ensembl"/>
        </authorList>
    </citation>
    <scope>IDENTIFICATION</scope>
</reference>
<dbReference type="GeneTree" id="ENSGT00390000014226"/>
<feature type="compositionally biased region" description="Basic and acidic residues" evidence="1">
    <location>
        <begin position="1"/>
        <end position="11"/>
    </location>
</feature>
<dbReference type="OMA" id="NVALWQS"/>
<keyword evidence="3" id="KW-1185">Reference proteome</keyword>
<dbReference type="AlphaFoldDB" id="A0A672UHN7"/>
<dbReference type="Proteomes" id="UP000472266">
    <property type="component" value="Unplaced"/>
</dbReference>
<sequence length="118" mass="13518">GTEETKAKQDVSHSPPIPKNQPSPAQHHRDRPLAAHFIPFVAHYGNRQPNSFHFLFYQSACSNSYSPFYTAQKATCGYRFHRDTDHTRKVIDVPSANIVKWRPIRGKKPQAKPINPKK</sequence>